<sequence length="280" mass="30630">MTSSANAQPDLPSSFPVLPPGTSLAGDIQGTFGVVIIAIIISAFLTGILTMQLFTYYSSFPRDSVVRKSLVALIYLLDFGQFICITDFAWWYLVRNWGNVNALAIIRPTYGLFVIYALNSQFRYLSVPIFILIGVEFAFGMIGANFGIRVKPFTSISTKGFNASVVAVWLGSGVAADIGLAAALSYILHTNRTGFRKTERASLRSKETSNTISSNGVFAHSDQTTDFNITDHSIYSPGQQSTLVPVQAEPKPSTEDERNGSFEYELYPMRNKAPGDMDPS</sequence>
<gene>
    <name evidence="3" type="ORF">Clacol_007850</name>
</gene>
<keyword evidence="2" id="KW-0812">Transmembrane</keyword>
<dbReference type="AlphaFoldDB" id="A0AAV5AKD6"/>
<feature type="transmembrane region" description="Helical" evidence="2">
    <location>
        <begin position="69"/>
        <end position="93"/>
    </location>
</feature>
<organism evidence="3 4">
    <name type="scientific">Clathrus columnatus</name>
    <dbReference type="NCBI Taxonomy" id="1419009"/>
    <lineage>
        <taxon>Eukaryota</taxon>
        <taxon>Fungi</taxon>
        <taxon>Dikarya</taxon>
        <taxon>Basidiomycota</taxon>
        <taxon>Agaricomycotina</taxon>
        <taxon>Agaricomycetes</taxon>
        <taxon>Phallomycetidae</taxon>
        <taxon>Phallales</taxon>
        <taxon>Clathraceae</taxon>
        <taxon>Clathrus</taxon>
    </lineage>
</organism>
<dbReference type="Proteomes" id="UP001050691">
    <property type="component" value="Unassembled WGS sequence"/>
</dbReference>
<feature type="transmembrane region" description="Helical" evidence="2">
    <location>
        <begin position="166"/>
        <end position="188"/>
    </location>
</feature>
<evidence type="ECO:0000313" key="4">
    <source>
        <dbReference type="Proteomes" id="UP001050691"/>
    </source>
</evidence>
<feature type="transmembrane region" description="Helical" evidence="2">
    <location>
        <begin position="125"/>
        <end position="146"/>
    </location>
</feature>
<name>A0AAV5AKD6_9AGAM</name>
<feature type="transmembrane region" description="Helical" evidence="2">
    <location>
        <begin position="99"/>
        <end position="118"/>
    </location>
</feature>
<feature type="region of interest" description="Disordered" evidence="1">
    <location>
        <begin position="238"/>
        <end position="280"/>
    </location>
</feature>
<evidence type="ECO:0000313" key="3">
    <source>
        <dbReference type="EMBL" id="GJJ13594.1"/>
    </source>
</evidence>
<keyword evidence="2" id="KW-1133">Transmembrane helix</keyword>
<reference evidence="3" key="1">
    <citation type="submission" date="2021-10" db="EMBL/GenBank/DDBJ databases">
        <title>De novo Genome Assembly of Clathrus columnatus (Basidiomycota, Fungi) Using Illumina and Nanopore Sequence Data.</title>
        <authorList>
            <person name="Ogiso-Tanaka E."/>
            <person name="Itagaki H."/>
            <person name="Hosoya T."/>
            <person name="Hosaka K."/>
        </authorList>
    </citation>
    <scope>NUCLEOTIDE SEQUENCE</scope>
    <source>
        <strain evidence="3">MO-923</strain>
    </source>
</reference>
<feature type="transmembrane region" description="Helical" evidence="2">
    <location>
        <begin position="32"/>
        <end position="57"/>
    </location>
</feature>
<comment type="caution">
    <text evidence="3">The sequence shown here is derived from an EMBL/GenBank/DDBJ whole genome shotgun (WGS) entry which is preliminary data.</text>
</comment>
<dbReference type="PANTHER" id="PTHR40465:SF1">
    <property type="entry name" value="DUF6534 DOMAIN-CONTAINING PROTEIN"/>
    <property type="match status" value="1"/>
</dbReference>
<evidence type="ECO:0000256" key="1">
    <source>
        <dbReference type="SAM" id="MobiDB-lite"/>
    </source>
</evidence>
<accession>A0AAV5AKD6</accession>
<dbReference type="PANTHER" id="PTHR40465">
    <property type="entry name" value="CHROMOSOME 1, WHOLE GENOME SHOTGUN SEQUENCE"/>
    <property type="match status" value="1"/>
</dbReference>
<protein>
    <submittedName>
        <fullName evidence="3">Uncharacterized protein</fullName>
    </submittedName>
</protein>
<keyword evidence="4" id="KW-1185">Reference proteome</keyword>
<dbReference type="EMBL" id="BPWL01000009">
    <property type="protein sequence ID" value="GJJ13594.1"/>
    <property type="molecule type" value="Genomic_DNA"/>
</dbReference>
<evidence type="ECO:0000256" key="2">
    <source>
        <dbReference type="SAM" id="Phobius"/>
    </source>
</evidence>
<proteinExistence type="predicted"/>
<keyword evidence="2" id="KW-0472">Membrane</keyword>